<comment type="cofactor">
    <cofactor evidence="6">
        <name>FMN</name>
        <dbReference type="ChEBI" id="CHEBI:58210"/>
    </cofactor>
    <text evidence="6">Binds 1 FMN per subunit.</text>
</comment>
<dbReference type="Proteomes" id="UP000051326">
    <property type="component" value="Unassembled WGS sequence"/>
</dbReference>
<feature type="domain" description="Flavodoxin-like fold" evidence="7">
    <location>
        <begin position="4"/>
        <end position="190"/>
    </location>
</feature>
<evidence type="ECO:0000256" key="2">
    <source>
        <dbReference type="ARBA" id="ARBA00022643"/>
    </source>
</evidence>
<dbReference type="EC" id="1.6.5.-" evidence="6"/>
<dbReference type="Pfam" id="PF02525">
    <property type="entry name" value="Flavodoxin_2"/>
    <property type="match status" value="1"/>
</dbReference>
<comment type="function">
    <text evidence="6">Also exhibits azoreductase activity. Catalyzes the reductive cleavage of the azo bond in aromatic azo compounds to the corresponding amines.</text>
</comment>
<evidence type="ECO:0000256" key="1">
    <source>
        <dbReference type="ARBA" id="ARBA00022630"/>
    </source>
</evidence>
<organism evidence="8 9">
    <name type="scientific">Leisingera aquaemixtae</name>
    <dbReference type="NCBI Taxonomy" id="1396826"/>
    <lineage>
        <taxon>Bacteria</taxon>
        <taxon>Pseudomonadati</taxon>
        <taxon>Pseudomonadota</taxon>
        <taxon>Alphaproteobacteria</taxon>
        <taxon>Rhodobacterales</taxon>
        <taxon>Roseobacteraceae</taxon>
        <taxon>Leisingera</taxon>
    </lineage>
</organism>
<keyword evidence="4 6" id="KW-0520">NAD</keyword>
<evidence type="ECO:0000256" key="6">
    <source>
        <dbReference type="HAMAP-Rule" id="MF_01216"/>
    </source>
</evidence>
<dbReference type="RefSeq" id="WP_058286465.1">
    <property type="nucleotide sequence ID" value="NZ_CYSR01000026.1"/>
</dbReference>
<dbReference type="GO" id="GO:0016655">
    <property type="term" value="F:oxidoreductase activity, acting on NAD(P)H, quinone or similar compound as acceptor"/>
    <property type="evidence" value="ECO:0007669"/>
    <property type="project" value="InterPro"/>
</dbReference>
<dbReference type="AlphaFoldDB" id="A0A0P1HAI2"/>
<comment type="caution">
    <text evidence="6">Lacks conserved residue(s) required for the propagation of feature annotation.</text>
</comment>
<feature type="binding site" evidence="6">
    <location>
        <position position="11"/>
    </location>
    <ligand>
        <name>FMN</name>
        <dbReference type="ChEBI" id="CHEBI:58210"/>
    </ligand>
</feature>
<dbReference type="GO" id="GO:0009055">
    <property type="term" value="F:electron transfer activity"/>
    <property type="evidence" value="ECO:0007669"/>
    <property type="project" value="UniProtKB-UniRule"/>
</dbReference>
<dbReference type="EC" id="1.7.1.17" evidence="6"/>
<keyword evidence="2 6" id="KW-0288">FMN</keyword>
<sequence length="193" mass="20495">MTRTVLHIDSSARIEGSVTRDLSARIVSRLGADQVIRRDLAAPLPLLDGAWVGANFTPADQRTDEHKQLLALSDSLVEELKQADTIVIGAPVYNFSVPSTLKAWIDLVARVGLTFQYHETGPIGLLEGKRAVIVMASGGTQAGSDIDFATTYLRHVLGFIGITDVEVVAADAMSIDADGALAKAESQIEALAA</sequence>
<reference evidence="8 9" key="1">
    <citation type="submission" date="2015-09" db="EMBL/GenBank/DDBJ databases">
        <authorList>
            <consortium name="Swine Surveillance"/>
        </authorList>
    </citation>
    <scope>NUCLEOTIDE SEQUENCE [LARGE SCALE GENOMIC DNA]</scope>
    <source>
        <strain evidence="8 9">CECT 8399</strain>
    </source>
</reference>
<gene>
    <name evidence="6 8" type="primary">azoR</name>
    <name evidence="8" type="ORF">PHA8399_02505</name>
</gene>
<dbReference type="PANTHER" id="PTHR43741:SF4">
    <property type="entry name" value="FMN-DEPENDENT NADH:QUINONE OXIDOREDUCTASE"/>
    <property type="match status" value="1"/>
</dbReference>
<dbReference type="SUPFAM" id="SSF52218">
    <property type="entry name" value="Flavoproteins"/>
    <property type="match status" value="1"/>
</dbReference>
<name>A0A0P1HAI2_9RHOB</name>
<dbReference type="HAMAP" id="MF_01216">
    <property type="entry name" value="Azoreductase_type1"/>
    <property type="match status" value="1"/>
</dbReference>
<evidence type="ECO:0000256" key="5">
    <source>
        <dbReference type="ARBA" id="ARBA00048542"/>
    </source>
</evidence>
<protein>
    <recommendedName>
        <fullName evidence="6">FMN dependent NADH:quinone oxidoreductase</fullName>
        <ecNumber evidence="6">1.6.5.-</ecNumber>
    </recommendedName>
    <alternativeName>
        <fullName evidence="6">Azo-dye reductase</fullName>
    </alternativeName>
    <alternativeName>
        <fullName evidence="6">FMN-dependent NADH-azo compound oxidoreductase</fullName>
    </alternativeName>
    <alternativeName>
        <fullName evidence="6">FMN-dependent NADH-azoreductase</fullName>
        <ecNumber evidence="6">1.7.1.17</ecNumber>
    </alternativeName>
</protein>
<evidence type="ECO:0000259" key="7">
    <source>
        <dbReference type="Pfam" id="PF02525"/>
    </source>
</evidence>
<comment type="subunit">
    <text evidence="6">Homodimer.</text>
</comment>
<dbReference type="STRING" id="1396826.PHA8399_02505"/>
<dbReference type="InterPro" id="IPR029039">
    <property type="entry name" value="Flavoprotein-like_sf"/>
</dbReference>
<dbReference type="GO" id="GO:0016652">
    <property type="term" value="F:oxidoreductase activity, acting on NAD(P)H as acceptor"/>
    <property type="evidence" value="ECO:0007669"/>
    <property type="project" value="UniProtKB-UniRule"/>
</dbReference>
<dbReference type="InterPro" id="IPR050104">
    <property type="entry name" value="FMN-dep_NADH:Q_OxRdtase_AzoR1"/>
</dbReference>
<comment type="function">
    <text evidence="6">Quinone reductase that provides resistance to thiol-specific stress caused by electrophilic quinones.</text>
</comment>
<dbReference type="PANTHER" id="PTHR43741">
    <property type="entry name" value="FMN-DEPENDENT NADH-AZOREDUCTASE 1"/>
    <property type="match status" value="1"/>
</dbReference>
<dbReference type="GO" id="GO:0010181">
    <property type="term" value="F:FMN binding"/>
    <property type="evidence" value="ECO:0007669"/>
    <property type="project" value="UniProtKB-UniRule"/>
</dbReference>
<dbReference type="EMBL" id="CYSR01000026">
    <property type="protein sequence ID" value="CUI00374.1"/>
    <property type="molecule type" value="Genomic_DNA"/>
</dbReference>
<evidence type="ECO:0000313" key="9">
    <source>
        <dbReference type="Proteomes" id="UP000051326"/>
    </source>
</evidence>
<dbReference type="Gene3D" id="3.40.50.360">
    <property type="match status" value="1"/>
</dbReference>
<dbReference type="InterPro" id="IPR023048">
    <property type="entry name" value="NADH:quinone_OxRdtase_FMN_depd"/>
</dbReference>
<proteinExistence type="inferred from homology"/>
<evidence type="ECO:0000256" key="3">
    <source>
        <dbReference type="ARBA" id="ARBA00023002"/>
    </source>
</evidence>
<comment type="catalytic activity">
    <reaction evidence="5">
        <text>N,N-dimethyl-1,4-phenylenediamine + anthranilate + 2 NAD(+) = 2-(4-dimethylaminophenyl)diazenylbenzoate + 2 NADH + 2 H(+)</text>
        <dbReference type="Rhea" id="RHEA:55872"/>
        <dbReference type="ChEBI" id="CHEBI:15378"/>
        <dbReference type="ChEBI" id="CHEBI:15783"/>
        <dbReference type="ChEBI" id="CHEBI:16567"/>
        <dbReference type="ChEBI" id="CHEBI:57540"/>
        <dbReference type="ChEBI" id="CHEBI:57945"/>
        <dbReference type="ChEBI" id="CHEBI:71579"/>
        <dbReference type="EC" id="1.7.1.17"/>
    </reaction>
    <physiologicalReaction direction="right-to-left" evidence="5">
        <dbReference type="Rhea" id="RHEA:55874"/>
    </physiologicalReaction>
</comment>
<keyword evidence="3 6" id="KW-0560">Oxidoreductase</keyword>
<evidence type="ECO:0000256" key="4">
    <source>
        <dbReference type="ARBA" id="ARBA00023027"/>
    </source>
</evidence>
<comment type="similarity">
    <text evidence="6">Belongs to the azoreductase type 1 family.</text>
</comment>
<evidence type="ECO:0000313" key="8">
    <source>
        <dbReference type="EMBL" id="CUI00374.1"/>
    </source>
</evidence>
<accession>A0A0P1HAI2</accession>
<comment type="catalytic activity">
    <reaction evidence="6">
        <text>2 a quinone + NADH + H(+) = 2 a 1,4-benzosemiquinone + NAD(+)</text>
        <dbReference type="Rhea" id="RHEA:65952"/>
        <dbReference type="ChEBI" id="CHEBI:15378"/>
        <dbReference type="ChEBI" id="CHEBI:57540"/>
        <dbReference type="ChEBI" id="CHEBI:57945"/>
        <dbReference type="ChEBI" id="CHEBI:132124"/>
        <dbReference type="ChEBI" id="CHEBI:134225"/>
    </reaction>
</comment>
<dbReference type="InterPro" id="IPR003680">
    <property type="entry name" value="Flavodoxin_fold"/>
</dbReference>
<keyword evidence="1 6" id="KW-0285">Flavoprotein</keyword>